<protein>
    <submittedName>
        <fullName evidence="2">Uncharacterized protein</fullName>
    </submittedName>
</protein>
<evidence type="ECO:0000256" key="1">
    <source>
        <dbReference type="SAM" id="MobiDB-lite"/>
    </source>
</evidence>
<feature type="region of interest" description="Disordered" evidence="1">
    <location>
        <begin position="1"/>
        <end position="59"/>
    </location>
</feature>
<reference evidence="3" key="1">
    <citation type="journal article" date="2019" name="Int. J. Syst. Evol. Microbiol.">
        <title>The Global Catalogue of Microorganisms (GCM) 10K type strain sequencing project: providing services to taxonomists for standard genome sequencing and annotation.</title>
        <authorList>
            <consortium name="The Broad Institute Genomics Platform"/>
            <consortium name="The Broad Institute Genome Sequencing Center for Infectious Disease"/>
            <person name="Wu L."/>
            <person name="Ma J."/>
        </authorList>
    </citation>
    <scope>NUCLEOTIDE SEQUENCE [LARGE SCALE GENOMIC DNA]</scope>
    <source>
        <strain evidence="3">JCM 4602</strain>
    </source>
</reference>
<dbReference type="EMBL" id="BMUW01000024">
    <property type="protein sequence ID" value="GGZ81563.1"/>
    <property type="molecule type" value="Genomic_DNA"/>
</dbReference>
<keyword evidence="3" id="KW-1185">Reference proteome</keyword>
<dbReference type="Proteomes" id="UP000624183">
    <property type="component" value="Unassembled WGS sequence"/>
</dbReference>
<gene>
    <name evidence="2" type="ORF">GCM10010328_65200</name>
</gene>
<name>A0ABQ3CEU1_9ACTN</name>
<sequence>MAGVQRVVEPRIGQRDGPGQPGVRLAVQRGGQVPARHRVGQPLRDPERRRTARESAGLREPRHVRLEILRRYVDALLAQHGGEPVPDRLDPEQRSGEVEQHAFDHHRCDPSRGAVYRA</sequence>
<evidence type="ECO:0000313" key="3">
    <source>
        <dbReference type="Proteomes" id="UP000624183"/>
    </source>
</evidence>
<accession>A0ABQ3CEU1</accession>
<proteinExistence type="predicted"/>
<organism evidence="2 3">
    <name type="scientific">Streptomyces rubiginosohelvolus</name>
    <dbReference type="NCBI Taxonomy" id="67362"/>
    <lineage>
        <taxon>Bacteria</taxon>
        <taxon>Bacillati</taxon>
        <taxon>Actinomycetota</taxon>
        <taxon>Actinomycetes</taxon>
        <taxon>Kitasatosporales</taxon>
        <taxon>Streptomycetaceae</taxon>
        <taxon>Streptomyces</taxon>
    </lineage>
</organism>
<feature type="region of interest" description="Disordered" evidence="1">
    <location>
        <begin position="79"/>
        <end position="118"/>
    </location>
</feature>
<feature type="compositionally biased region" description="Basic and acidic residues" evidence="1">
    <location>
        <begin position="85"/>
        <end position="110"/>
    </location>
</feature>
<comment type="caution">
    <text evidence="2">The sequence shown here is derived from an EMBL/GenBank/DDBJ whole genome shotgun (WGS) entry which is preliminary data.</text>
</comment>
<feature type="compositionally biased region" description="Basic and acidic residues" evidence="1">
    <location>
        <begin position="44"/>
        <end position="59"/>
    </location>
</feature>
<evidence type="ECO:0000313" key="2">
    <source>
        <dbReference type="EMBL" id="GGZ81563.1"/>
    </source>
</evidence>